<sequence>MGAAAAPETGRGRRRSLDAVINVVPAIDLLSCCIAFLLFTAVWTQLSRLEVQPLGAPAEAAETKGTVPLTVALTAQGYRLAVGEERPLDIPLASPKAGEARYDVKALQARLGEVKARYPAQSAVTLSAEDAVAYRDLVEAIDACVGAGLPGVAVASAG</sequence>
<evidence type="ECO:0000256" key="7">
    <source>
        <dbReference type="RuleBase" id="RU003879"/>
    </source>
</evidence>
<keyword evidence="3" id="KW-1003">Cell membrane</keyword>
<comment type="similarity">
    <text evidence="2 7">Belongs to the ExbD/TolR family.</text>
</comment>
<dbReference type="Pfam" id="PF02472">
    <property type="entry name" value="ExbD"/>
    <property type="match status" value="1"/>
</dbReference>
<keyword evidence="10" id="KW-1185">Reference proteome</keyword>
<evidence type="ECO:0000256" key="3">
    <source>
        <dbReference type="ARBA" id="ARBA00022475"/>
    </source>
</evidence>
<reference evidence="10" key="1">
    <citation type="journal article" date="2022" name="Int. J. Syst. Evol. Microbiol.">
        <title>Anaeromyxobacter oryzae sp. nov., Anaeromyxobacter diazotrophicus sp. nov. and Anaeromyxobacter paludicola sp. nov., isolated from paddy soils.</title>
        <authorList>
            <person name="Itoh H."/>
            <person name="Xu Z."/>
            <person name="Mise K."/>
            <person name="Masuda Y."/>
            <person name="Ushijima N."/>
            <person name="Hayakawa C."/>
            <person name="Shiratori Y."/>
            <person name="Senoo K."/>
        </authorList>
    </citation>
    <scope>NUCLEOTIDE SEQUENCE [LARGE SCALE GENOMIC DNA]</scope>
    <source>
        <strain evidence="10">Red630</strain>
    </source>
</reference>
<dbReference type="RefSeq" id="WP_248341943.1">
    <property type="nucleotide sequence ID" value="NZ_AP025592.1"/>
</dbReference>
<evidence type="ECO:0000313" key="9">
    <source>
        <dbReference type="EMBL" id="BDG09668.1"/>
    </source>
</evidence>
<keyword evidence="4 7" id="KW-0812">Transmembrane</keyword>
<comment type="subcellular location">
    <subcellularLocation>
        <location evidence="1">Cell membrane</location>
        <topology evidence="1">Single-pass membrane protein</topology>
    </subcellularLocation>
    <subcellularLocation>
        <location evidence="7">Cell membrane</location>
        <topology evidence="7">Single-pass type II membrane protein</topology>
    </subcellularLocation>
</comment>
<keyword evidence="5 8" id="KW-1133">Transmembrane helix</keyword>
<accession>A0ABM7XCT1</accession>
<keyword evidence="6 8" id="KW-0472">Membrane</keyword>
<evidence type="ECO:0000256" key="8">
    <source>
        <dbReference type="SAM" id="Phobius"/>
    </source>
</evidence>
<evidence type="ECO:0000256" key="6">
    <source>
        <dbReference type="ARBA" id="ARBA00023136"/>
    </source>
</evidence>
<gene>
    <name evidence="9" type="ORF">AMPC_27810</name>
</gene>
<dbReference type="InterPro" id="IPR003400">
    <property type="entry name" value="ExbD"/>
</dbReference>
<dbReference type="Gene3D" id="3.30.420.270">
    <property type="match status" value="1"/>
</dbReference>
<dbReference type="EMBL" id="AP025592">
    <property type="protein sequence ID" value="BDG09668.1"/>
    <property type="molecule type" value="Genomic_DNA"/>
</dbReference>
<keyword evidence="7" id="KW-0813">Transport</keyword>
<feature type="transmembrane region" description="Helical" evidence="8">
    <location>
        <begin position="20"/>
        <end position="43"/>
    </location>
</feature>
<evidence type="ECO:0008006" key="11">
    <source>
        <dbReference type="Google" id="ProtNLM"/>
    </source>
</evidence>
<evidence type="ECO:0000256" key="1">
    <source>
        <dbReference type="ARBA" id="ARBA00004162"/>
    </source>
</evidence>
<name>A0ABM7XCT1_9BACT</name>
<evidence type="ECO:0000256" key="5">
    <source>
        <dbReference type="ARBA" id="ARBA00022989"/>
    </source>
</evidence>
<keyword evidence="7" id="KW-0653">Protein transport</keyword>
<dbReference type="Proteomes" id="UP001162734">
    <property type="component" value="Chromosome"/>
</dbReference>
<proteinExistence type="inferred from homology"/>
<protein>
    <recommendedName>
        <fullName evidence="11">Biopolymer transport protein ExbD/TolR</fullName>
    </recommendedName>
</protein>
<organism evidence="9 10">
    <name type="scientific">Anaeromyxobacter paludicola</name>
    <dbReference type="NCBI Taxonomy" id="2918171"/>
    <lineage>
        <taxon>Bacteria</taxon>
        <taxon>Pseudomonadati</taxon>
        <taxon>Myxococcota</taxon>
        <taxon>Myxococcia</taxon>
        <taxon>Myxococcales</taxon>
        <taxon>Cystobacterineae</taxon>
        <taxon>Anaeromyxobacteraceae</taxon>
        <taxon>Anaeromyxobacter</taxon>
    </lineage>
</organism>
<evidence type="ECO:0000313" key="10">
    <source>
        <dbReference type="Proteomes" id="UP001162734"/>
    </source>
</evidence>
<evidence type="ECO:0000256" key="2">
    <source>
        <dbReference type="ARBA" id="ARBA00005811"/>
    </source>
</evidence>
<evidence type="ECO:0000256" key="4">
    <source>
        <dbReference type="ARBA" id="ARBA00022692"/>
    </source>
</evidence>